<gene>
    <name evidence="2" type="ORF">BBK14_01820</name>
</gene>
<reference evidence="3" key="1">
    <citation type="submission" date="2016-07" db="EMBL/GenBank/DDBJ databases">
        <title>Frankia sp. NRRL B-16219 Genome sequencing.</title>
        <authorList>
            <person name="Ghodhbane-Gtari F."/>
            <person name="Swanson E."/>
            <person name="Gueddou A."/>
            <person name="Louati M."/>
            <person name="Nouioui I."/>
            <person name="Hezbri K."/>
            <person name="Abebe-Akele F."/>
            <person name="Simpson S."/>
            <person name="Morris K."/>
            <person name="Thomas K."/>
            <person name="Gtari M."/>
            <person name="Tisa L.S."/>
        </authorList>
    </citation>
    <scope>NUCLEOTIDE SEQUENCE [LARGE SCALE GENOMIC DNA]</scope>
    <source>
        <strain evidence="3">NRRL B-16219</strain>
    </source>
</reference>
<dbReference type="RefSeq" id="WP_071059492.1">
    <property type="nucleotide sequence ID" value="NZ_MAXA01000002.1"/>
</dbReference>
<keyword evidence="3" id="KW-1185">Reference proteome</keyword>
<comment type="caution">
    <text evidence="2">The sequence shown here is derived from an EMBL/GenBank/DDBJ whole genome shotgun (WGS) entry which is preliminary data.</text>
</comment>
<evidence type="ECO:0000256" key="1">
    <source>
        <dbReference type="SAM" id="MobiDB-lite"/>
    </source>
</evidence>
<accession>A0A1S1RK44</accession>
<organism evidence="2 3">
    <name type="scientific">Parafrankia soli</name>
    <dbReference type="NCBI Taxonomy" id="2599596"/>
    <lineage>
        <taxon>Bacteria</taxon>
        <taxon>Bacillati</taxon>
        <taxon>Actinomycetota</taxon>
        <taxon>Actinomycetes</taxon>
        <taxon>Frankiales</taxon>
        <taxon>Frankiaceae</taxon>
        <taxon>Parafrankia</taxon>
    </lineage>
</organism>
<feature type="region of interest" description="Disordered" evidence="1">
    <location>
        <begin position="50"/>
        <end position="80"/>
    </location>
</feature>
<name>A0A1S1RK44_9ACTN</name>
<proteinExistence type="predicted"/>
<dbReference type="AlphaFoldDB" id="A0A1S1RK44"/>
<evidence type="ECO:0000313" key="2">
    <source>
        <dbReference type="EMBL" id="OHV46610.1"/>
    </source>
</evidence>
<dbReference type="EMBL" id="MAXA01000002">
    <property type="protein sequence ID" value="OHV46610.1"/>
    <property type="molecule type" value="Genomic_DNA"/>
</dbReference>
<sequence length="80" mass="8480">MTPDEAAQRTGLAPRDITGVAEHPLGHVVTTRDSGPLLVTDTVVRRYVPEVDDEPVRATEPDDSAAAAAPAPRGRPRKAD</sequence>
<dbReference type="Proteomes" id="UP000179769">
    <property type="component" value="Unassembled WGS sequence"/>
</dbReference>
<dbReference type="OrthoDB" id="10002036at2"/>
<protein>
    <submittedName>
        <fullName evidence="2">Uncharacterized protein</fullName>
    </submittedName>
</protein>
<feature type="compositionally biased region" description="Basic and acidic residues" evidence="1">
    <location>
        <begin position="50"/>
        <end position="60"/>
    </location>
</feature>
<evidence type="ECO:0000313" key="3">
    <source>
        <dbReference type="Proteomes" id="UP000179769"/>
    </source>
</evidence>